<reference evidence="1 2" key="1">
    <citation type="journal article" date="2019" name="Sci. Rep.">
        <title>Orb-weaving spider Araneus ventricosus genome elucidates the spidroin gene catalogue.</title>
        <authorList>
            <person name="Kono N."/>
            <person name="Nakamura H."/>
            <person name="Ohtoshi R."/>
            <person name="Moran D.A.P."/>
            <person name="Shinohara A."/>
            <person name="Yoshida Y."/>
            <person name="Fujiwara M."/>
            <person name="Mori M."/>
            <person name="Tomita M."/>
            <person name="Arakawa K."/>
        </authorList>
    </citation>
    <scope>NUCLEOTIDE SEQUENCE [LARGE SCALE GENOMIC DNA]</scope>
</reference>
<proteinExistence type="predicted"/>
<sequence>MVSYRSRLPAQLPVLQPAGMKPKLKKKNYETLMRLLQFAPPIYHQFYIGLSHDTTTEATTPVVEEVGESDVDNVYDTDTDC</sequence>
<evidence type="ECO:0000313" key="2">
    <source>
        <dbReference type="Proteomes" id="UP000499080"/>
    </source>
</evidence>
<organism evidence="1 2">
    <name type="scientific">Araneus ventricosus</name>
    <name type="common">Orbweaver spider</name>
    <name type="synonym">Epeira ventricosa</name>
    <dbReference type="NCBI Taxonomy" id="182803"/>
    <lineage>
        <taxon>Eukaryota</taxon>
        <taxon>Metazoa</taxon>
        <taxon>Ecdysozoa</taxon>
        <taxon>Arthropoda</taxon>
        <taxon>Chelicerata</taxon>
        <taxon>Arachnida</taxon>
        <taxon>Araneae</taxon>
        <taxon>Araneomorphae</taxon>
        <taxon>Entelegynae</taxon>
        <taxon>Araneoidea</taxon>
        <taxon>Araneidae</taxon>
        <taxon>Araneus</taxon>
    </lineage>
</organism>
<name>A0A4Y2VW60_ARAVE</name>
<dbReference type="Proteomes" id="UP000499080">
    <property type="component" value="Unassembled WGS sequence"/>
</dbReference>
<evidence type="ECO:0000313" key="1">
    <source>
        <dbReference type="EMBL" id="GBO28526.1"/>
    </source>
</evidence>
<gene>
    <name evidence="1" type="ORF">AVEN_274572_1</name>
</gene>
<keyword evidence="2" id="KW-1185">Reference proteome</keyword>
<protein>
    <submittedName>
        <fullName evidence="1">Uncharacterized protein</fullName>
    </submittedName>
</protein>
<accession>A0A4Y2VW60</accession>
<dbReference type="AlphaFoldDB" id="A0A4Y2VW60"/>
<comment type="caution">
    <text evidence="1">The sequence shown here is derived from an EMBL/GenBank/DDBJ whole genome shotgun (WGS) entry which is preliminary data.</text>
</comment>
<dbReference type="EMBL" id="BGPR01051602">
    <property type="protein sequence ID" value="GBO28526.1"/>
    <property type="molecule type" value="Genomic_DNA"/>
</dbReference>